<accession>A0A1V9X2Q2</accession>
<dbReference type="InterPro" id="IPR013954">
    <property type="entry name" value="PNK3P"/>
</dbReference>
<dbReference type="STRING" id="418985.A0A1V9X2Q2"/>
<comment type="caution">
    <text evidence="1">The sequence shown here is derived from an EMBL/GenBank/DDBJ whole genome shotgun (WGS) entry which is preliminary data.</text>
</comment>
<sequence>GTWEDLRDQKVLVFRPVGALRSSKCACFDMDGTLITTKSGKSFPEDANDWKLLYPDAVLSSMKELYEDGYRCVVFSNQRGLATGKETKNNLQHKFTEIMKQLSVPMTMYLSYGLGIYRKPCDGLWTLFESENGALDRKTSFYVGDAAGRPKNWQANAKKDHSKVDRLFALNFGIRFYTPEEFFLKRSKAKFEMPEFDPKSIFDNRVYGVVVEPAAHRGTELTTIERLISDRVELIVLVGYPASGKTTLAREMIEARDYMHVNQDKLGSLESCLKAVKQALEDGKRVIVDNTNVQKDQRKSSGVTVHTSTRRLSFVGSVLIDTIVPYMSAAASLTSLCLCDSNLRQVRHNNKFRLLTGTDSQHQNITDKTLYSLRKRFQQPDAEEGFDQIVVVKMVPQFENDHLRKLYFMYLLEE</sequence>
<dbReference type="SUPFAM" id="SSF56784">
    <property type="entry name" value="HAD-like"/>
    <property type="match status" value="1"/>
</dbReference>
<dbReference type="NCBIfam" id="TIGR01662">
    <property type="entry name" value="HAD-SF-IIIA"/>
    <property type="match status" value="1"/>
</dbReference>
<dbReference type="PANTHER" id="PTHR12083">
    <property type="entry name" value="BIFUNCTIONAL POLYNUCLEOTIDE PHOSPHATASE/KINASE"/>
    <property type="match status" value="1"/>
</dbReference>
<reference evidence="1 2" key="1">
    <citation type="journal article" date="2017" name="Gigascience">
        <title>Draft genome of the honey bee ectoparasitic mite, Tropilaelaps mercedesae, is shaped by the parasitic life history.</title>
        <authorList>
            <person name="Dong X."/>
            <person name="Armstrong S.D."/>
            <person name="Xia D."/>
            <person name="Makepeace B.L."/>
            <person name="Darby A.C."/>
            <person name="Kadowaki T."/>
        </authorList>
    </citation>
    <scope>NUCLEOTIDE SEQUENCE [LARGE SCALE GENOMIC DNA]</scope>
    <source>
        <strain evidence="1">Wuxi-XJTLU</strain>
    </source>
</reference>
<dbReference type="InParanoid" id="A0A1V9X2Q2"/>
<organism evidence="1 2">
    <name type="scientific">Tropilaelaps mercedesae</name>
    <dbReference type="NCBI Taxonomy" id="418985"/>
    <lineage>
        <taxon>Eukaryota</taxon>
        <taxon>Metazoa</taxon>
        <taxon>Ecdysozoa</taxon>
        <taxon>Arthropoda</taxon>
        <taxon>Chelicerata</taxon>
        <taxon>Arachnida</taxon>
        <taxon>Acari</taxon>
        <taxon>Parasitiformes</taxon>
        <taxon>Mesostigmata</taxon>
        <taxon>Gamasina</taxon>
        <taxon>Dermanyssoidea</taxon>
        <taxon>Laelapidae</taxon>
        <taxon>Tropilaelaps</taxon>
    </lineage>
</organism>
<name>A0A1V9X2Q2_9ACAR</name>
<dbReference type="FunCoup" id="A0A1V9X2Q2">
    <property type="interactions" value="906"/>
</dbReference>
<dbReference type="GO" id="GO:0046404">
    <property type="term" value="F:ATP-dependent polydeoxyribonucleotide 5'-hydroxyl-kinase activity"/>
    <property type="evidence" value="ECO:0007669"/>
    <property type="project" value="TreeGrafter"/>
</dbReference>
<dbReference type="OrthoDB" id="19045at2759"/>
<dbReference type="Pfam" id="PF08645">
    <property type="entry name" value="PNK3P"/>
    <property type="match status" value="1"/>
</dbReference>
<protein>
    <submittedName>
        <fullName evidence="1">Bifunctional polynucleotide phosphatase/kinase-like</fullName>
    </submittedName>
</protein>
<feature type="non-terminal residue" evidence="1">
    <location>
        <position position="1"/>
    </location>
</feature>
<keyword evidence="1" id="KW-0808">Transferase</keyword>
<keyword evidence="1" id="KW-0418">Kinase</keyword>
<dbReference type="GO" id="GO:0046403">
    <property type="term" value="F:polynucleotide 3'-phosphatase activity"/>
    <property type="evidence" value="ECO:0007669"/>
    <property type="project" value="TreeGrafter"/>
</dbReference>
<dbReference type="GO" id="GO:0006281">
    <property type="term" value="P:DNA repair"/>
    <property type="evidence" value="ECO:0007669"/>
    <property type="project" value="TreeGrafter"/>
</dbReference>
<gene>
    <name evidence="1" type="ORF">BIW11_13323</name>
</gene>
<dbReference type="FunFam" id="3.40.50.1000:FF:000078">
    <property type="entry name" value="Bifunctional polynucleotide phosphatase/kinase"/>
    <property type="match status" value="1"/>
</dbReference>
<proteinExistence type="predicted"/>
<dbReference type="EMBL" id="MNPL01027464">
    <property type="protein sequence ID" value="OQR67767.1"/>
    <property type="molecule type" value="Genomic_DNA"/>
</dbReference>
<evidence type="ECO:0000313" key="2">
    <source>
        <dbReference type="Proteomes" id="UP000192247"/>
    </source>
</evidence>
<dbReference type="Gene3D" id="3.40.50.300">
    <property type="entry name" value="P-loop containing nucleotide triphosphate hydrolases"/>
    <property type="match status" value="1"/>
</dbReference>
<dbReference type="InterPro" id="IPR006551">
    <property type="entry name" value="Polynucleotide_phosphatase"/>
</dbReference>
<dbReference type="Proteomes" id="UP000192247">
    <property type="component" value="Unassembled WGS sequence"/>
</dbReference>
<dbReference type="InterPro" id="IPR006549">
    <property type="entry name" value="HAD-SF_hydro_IIIA"/>
</dbReference>
<dbReference type="SUPFAM" id="SSF52540">
    <property type="entry name" value="P-loop containing nucleoside triphosphate hydrolases"/>
    <property type="match status" value="1"/>
</dbReference>
<dbReference type="AlphaFoldDB" id="A0A1V9X2Q2"/>
<dbReference type="NCBIfam" id="TIGR01664">
    <property type="entry name" value="DNA-3'-Pase"/>
    <property type="match status" value="1"/>
</dbReference>
<dbReference type="InterPro" id="IPR027417">
    <property type="entry name" value="P-loop_NTPase"/>
</dbReference>
<evidence type="ECO:0000313" key="1">
    <source>
        <dbReference type="EMBL" id="OQR67767.1"/>
    </source>
</evidence>
<dbReference type="InterPro" id="IPR036412">
    <property type="entry name" value="HAD-like_sf"/>
</dbReference>
<keyword evidence="2" id="KW-1185">Reference proteome</keyword>
<dbReference type="GO" id="GO:0003690">
    <property type="term" value="F:double-stranded DNA binding"/>
    <property type="evidence" value="ECO:0007669"/>
    <property type="project" value="TreeGrafter"/>
</dbReference>
<dbReference type="Gene3D" id="3.40.50.1000">
    <property type="entry name" value="HAD superfamily/HAD-like"/>
    <property type="match status" value="1"/>
</dbReference>
<dbReference type="Pfam" id="PF13671">
    <property type="entry name" value="AAA_33"/>
    <property type="match status" value="1"/>
</dbReference>
<dbReference type="InterPro" id="IPR023214">
    <property type="entry name" value="HAD_sf"/>
</dbReference>
<dbReference type="PANTHER" id="PTHR12083:SF9">
    <property type="entry name" value="BIFUNCTIONAL POLYNUCLEOTIDE PHOSPHATASE_KINASE"/>
    <property type="match status" value="1"/>
</dbReference>